<dbReference type="InterPro" id="IPR050360">
    <property type="entry name" value="MFS_Sugar_Transporters"/>
</dbReference>
<proteinExistence type="inferred from homology"/>
<evidence type="ECO:0000256" key="6">
    <source>
        <dbReference type="ARBA" id="ARBA00023136"/>
    </source>
</evidence>
<comment type="similarity">
    <text evidence="2 7">Belongs to the major facilitator superfamily. Sugar transporter (TC 2.A.1.1) family.</text>
</comment>
<evidence type="ECO:0000256" key="1">
    <source>
        <dbReference type="ARBA" id="ARBA00004141"/>
    </source>
</evidence>
<feature type="transmembrane region" description="Helical" evidence="9">
    <location>
        <begin position="91"/>
        <end position="110"/>
    </location>
</feature>
<evidence type="ECO:0000313" key="11">
    <source>
        <dbReference type="EMBL" id="OCL14327.1"/>
    </source>
</evidence>
<organism evidence="11 12">
    <name type="scientific">Glonium stellatum</name>
    <dbReference type="NCBI Taxonomy" id="574774"/>
    <lineage>
        <taxon>Eukaryota</taxon>
        <taxon>Fungi</taxon>
        <taxon>Dikarya</taxon>
        <taxon>Ascomycota</taxon>
        <taxon>Pezizomycotina</taxon>
        <taxon>Dothideomycetes</taxon>
        <taxon>Pleosporomycetidae</taxon>
        <taxon>Gloniales</taxon>
        <taxon>Gloniaceae</taxon>
        <taxon>Glonium</taxon>
    </lineage>
</organism>
<evidence type="ECO:0000256" key="8">
    <source>
        <dbReference type="SAM" id="MobiDB-lite"/>
    </source>
</evidence>
<evidence type="ECO:0000313" key="12">
    <source>
        <dbReference type="Proteomes" id="UP000250140"/>
    </source>
</evidence>
<protein>
    <submittedName>
        <fullName evidence="11">General substrate transporter</fullName>
    </submittedName>
</protein>
<accession>A0A8E2JYZ7</accession>
<dbReference type="NCBIfam" id="TIGR00879">
    <property type="entry name" value="SP"/>
    <property type="match status" value="1"/>
</dbReference>
<dbReference type="InterPro" id="IPR020846">
    <property type="entry name" value="MFS_dom"/>
</dbReference>
<evidence type="ECO:0000256" key="5">
    <source>
        <dbReference type="ARBA" id="ARBA00022989"/>
    </source>
</evidence>
<keyword evidence="5 9" id="KW-1133">Transmembrane helix</keyword>
<dbReference type="EMBL" id="KV748587">
    <property type="protein sequence ID" value="OCL14327.1"/>
    <property type="molecule type" value="Genomic_DNA"/>
</dbReference>
<dbReference type="InterPro" id="IPR005828">
    <property type="entry name" value="MFS_sugar_transport-like"/>
</dbReference>
<dbReference type="SUPFAM" id="SSF103473">
    <property type="entry name" value="MFS general substrate transporter"/>
    <property type="match status" value="1"/>
</dbReference>
<feature type="transmembrane region" description="Helical" evidence="9">
    <location>
        <begin position="58"/>
        <end position="79"/>
    </location>
</feature>
<evidence type="ECO:0000256" key="3">
    <source>
        <dbReference type="ARBA" id="ARBA00022448"/>
    </source>
</evidence>
<feature type="transmembrane region" description="Helical" evidence="9">
    <location>
        <begin position="412"/>
        <end position="431"/>
    </location>
</feature>
<dbReference type="PROSITE" id="PS50850">
    <property type="entry name" value="MFS"/>
    <property type="match status" value="1"/>
</dbReference>
<keyword evidence="12" id="KW-1185">Reference proteome</keyword>
<feature type="transmembrane region" description="Helical" evidence="9">
    <location>
        <begin position="116"/>
        <end position="141"/>
    </location>
</feature>
<sequence length="510" mass="56341">MAITPVVRELAPSKSTIRLHFLCAFFALASFVWGYNIGIIATIYVHPGFKKALHHPNASHTGLITAIYYLGTWISYVFLSHPASDYLGRRWAAFIGVFVTSIGAALQVGARGSGAYSMMIIGRIICGLGLAVVSTSVPLYQSEVAPAKERGRYVVMNHIGLVTGLAVAFWVGYGFSFWETGRGVYMGWRLSIAVQYIPALIFCIGVPFCPETPRWLVEKGQLDRARASLQYLRAVDPSDPIITAELVQIQSSVEAHRAASESSWTVLFTRRSLFSRLWRAALLQFMAQMCGSTAMKYYLPSIFISLGLGRRISLMVSGIESTLKIGCTIIEMLVIDRIGRRVTLMVGCVVMSLALLINAVLPIAYPKNINHASDYTCVVFIFFFTFGYSLGFGPAAWVYGSEIFPTNLRARGLNFAASGGSIGSIIAAQVWPVGMQNIGSKTYFIFMSMNIASVVIIYFFYPETKRRSLEEMDLLFDEPQSPHFDLDRADDRSVEGEGEGEPVRPKSDMV</sequence>
<dbReference type="FunFam" id="1.20.1250.20:FF:000134">
    <property type="entry name" value="MFS sugar transporter protein"/>
    <property type="match status" value="1"/>
</dbReference>
<dbReference type="PANTHER" id="PTHR48022">
    <property type="entry name" value="PLASTIDIC GLUCOSE TRANSPORTER 4"/>
    <property type="match status" value="1"/>
</dbReference>
<dbReference type="GO" id="GO:0005351">
    <property type="term" value="F:carbohydrate:proton symporter activity"/>
    <property type="evidence" value="ECO:0007669"/>
    <property type="project" value="TreeGrafter"/>
</dbReference>
<reference evidence="11 12" key="1">
    <citation type="journal article" date="2016" name="Nat. Commun.">
        <title>Ectomycorrhizal ecology is imprinted in the genome of the dominant symbiotic fungus Cenococcum geophilum.</title>
        <authorList>
            <consortium name="DOE Joint Genome Institute"/>
            <person name="Peter M."/>
            <person name="Kohler A."/>
            <person name="Ohm R.A."/>
            <person name="Kuo A."/>
            <person name="Krutzmann J."/>
            <person name="Morin E."/>
            <person name="Arend M."/>
            <person name="Barry K.W."/>
            <person name="Binder M."/>
            <person name="Choi C."/>
            <person name="Clum A."/>
            <person name="Copeland A."/>
            <person name="Grisel N."/>
            <person name="Haridas S."/>
            <person name="Kipfer T."/>
            <person name="LaButti K."/>
            <person name="Lindquist E."/>
            <person name="Lipzen A."/>
            <person name="Maire R."/>
            <person name="Meier B."/>
            <person name="Mihaltcheva S."/>
            <person name="Molinier V."/>
            <person name="Murat C."/>
            <person name="Poggeler S."/>
            <person name="Quandt C.A."/>
            <person name="Sperisen C."/>
            <person name="Tritt A."/>
            <person name="Tisserant E."/>
            <person name="Crous P.W."/>
            <person name="Henrissat B."/>
            <person name="Nehls U."/>
            <person name="Egli S."/>
            <person name="Spatafora J.W."/>
            <person name="Grigoriev I.V."/>
            <person name="Martin F.M."/>
        </authorList>
    </citation>
    <scope>NUCLEOTIDE SEQUENCE [LARGE SCALE GENOMIC DNA]</scope>
    <source>
        <strain evidence="11 12">CBS 207.34</strain>
    </source>
</reference>
<keyword evidence="4 9" id="KW-0812">Transmembrane</keyword>
<dbReference type="AlphaFoldDB" id="A0A8E2JYZ7"/>
<feature type="transmembrane region" description="Helical" evidence="9">
    <location>
        <begin position="342"/>
        <end position="365"/>
    </location>
</feature>
<keyword evidence="6 9" id="KW-0472">Membrane</keyword>
<dbReference type="Proteomes" id="UP000250140">
    <property type="component" value="Unassembled WGS sequence"/>
</dbReference>
<dbReference type="InterPro" id="IPR003663">
    <property type="entry name" value="Sugar/inositol_transpt"/>
</dbReference>
<name>A0A8E2JYZ7_9PEZI</name>
<feature type="region of interest" description="Disordered" evidence="8">
    <location>
        <begin position="479"/>
        <end position="510"/>
    </location>
</feature>
<gene>
    <name evidence="11" type="ORF">AOQ84DRAFT_331229</name>
</gene>
<dbReference type="OrthoDB" id="6612291at2759"/>
<evidence type="ECO:0000256" key="4">
    <source>
        <dbReference type="ARBA" id="ARBA00022692"/>
    </source>
</evidence>
<feature type="transmembrane region" description="Helical" evidence="9">
    <location>
        <begin position="21"/>
        <end position="46"/>
    </location>
</feature>
<keyword evidence="3 7" id="KW-0813">Transport</keyword>
<evidence type="ECO:0000256" key="2">
    <source>
        <dbReference type="ARBA" id="ARBA00010992"/>
    </source>
</evidence>
<dbReference type="PANTHER" id="PTHR48022:SF14">
    <property type="entry name" value="MAJOR FACILITATOR SUPERFAMILY (MFS) PROFILE DOMAIN-CONTAINING PROTEIN-RELATED"/>
    <property type="match status" value="1"/>
</dbReference>
<feature type="transmembrane region" description="Helical" evidence="9">
    <location>
        <begin position="443"/>
        <end position="461"/>
    </location>
</feature>
<evidence type="ECO:0000256" key="7">
    <source>
        <dbReference type="RuleBase" id="RU003346"/>
    </source>
</evidence>
<dbReference type="GO" id="GO:0016020">
    <property type="term" value="C:membrane"/>
    <property type="evidence" value="ECO:0007669"/>
    <property type="project" value="UniProtKB-SubCell"/>
</dbReference>
<feature type="transmembrane region" description="Helical" evidence="9">
    <location>
        <begin position="377"/>
        <end position="400"/>
    </location>
</feature>
<feature type="domain" description="Major facilitator superfamily (MFS) profile" evidence="10">
    <location>
        <begin position="22"/>
        <end position="465"/>
    </location>
</feature>
<dbReference type="PRINTS" id="PR00171">
    <property type="entry name" value="SUGRTRNSPORT"/>
</dbReference>
<evidence type="ECO:0000256" key="9">
    <source>
        <dbReference type="SAM" id="Phobius"/>
    </source>
</evidence>
<dbReference type="Gene3D" id="1.20.1250.20">
    <property type="entry name" value="MFS general substrate transporter like domains"/>
    <property type="match status" value="1"/>
</dbReference>
<feature type="transmembrane region" description="Helical" evidence="9">
    <location>
        <begin position="153"/>
        <end position="175"/>
    </location>
</feature>
<comment type="subcellular location">
    <subcellularLocation>
        <location evidence="1">Membrane</location>
        <topology evidence="1">Multi-pass membrane protein</topology>
    </subcellularLocation>
</comment>
<feature type="transmembrane region" description="Helical" evidence="9">
    <location>
        <begin position="187"/>
        <end position="209"/>
    </location>
</feature>
<dbReference type="Pfam" id="PF00083">
    <property type="entry name" value="Sugar_tr"/>
    <property type="match status" value="1"/>
</dbReference>
<feature type="compositionally biased region" description="Basic and acidic residues" evidence="8">
    <location>
        <begin position="484"/>
        <end position="510"/>
    </location>
</feature>
<dbReference type="InterPro" id="IPR036259">
    <property type="entry name" value="MFS_trans_sf"/>
</dbReference>
<evidence type="ECO:0000259" key="10">
    <source>
        <dbReference type="PROSITE" id="PS50850"/>
    </source>
</evidence>